<sequence>MMFTVQAEVAELISIEHPNVTHWKYMDELGKMYYALILEDRVLEQHHLAIYLCKKQWCAGYLLSSAFKAGRARRARAAERAAREVAADNEAGPVVHQDPPPAQGSEQVDDDNASTTSNIAE</sequence>
<evidence type="ECO:0000256" key="1">
    <source>
        <dbReference type="SAM" id="MobiDB-lite"/>
    </source>
</evidence>
<gene>
    <name evidence="2" type="primary">PARPA_08926.1 scaffold 35281</name>
</gene>
<name>A0A0B7NBA6_9FUNG</name>
<organism evidence="2 3">
    <name type="scientific">Parasitella parasitica</name>
    <dbReference type="NCBI Taxonomy" id="35722"/>
    <lineage>
        <taxon>Eukaryota</taxon>
        <taxon>Fungi</taxon>
        <taxon>Fungi incertae sedis</taxon>
        <taxon>Mucoromycota</taxon>
        <taxon>Mucoromycotina</taxon>
        <taxon>Mucoromycetes</taxon>
        <taxon>Mucorales</taxon>
        <taxon>Mucorineae</taxon>
        <taxon>Mucoraceae</taxon>
        <taxon>Parasitella</taxon>
    </lineage>
</organism>
<accession>A0A0B7NBA6</accession>
<dbReference type="EMBL" id="LN731700">
    <property type="protein sequence ID" value="CEP14741.1"/>
    <property type="molecule type" value="Genomic_DNA"/>
</dbReference>
<evidence type="ECO:0000313" key="3">
    <source>
        <dbReference type="Proteomes" id="UP000054107"/>
    </source>
</evidence>
<protein>
    <submittedName>
        <fullName evidence="2">Uncharacterized protein</fullName>
    </submittedName>
</protein>
<keyword evidence="3" id="KW-1185">Reference proteome</keyword>
<dbReference type="Proteomes" id="UP000054107">
    <property type="component" value="Unassembled WGS sequence"/>
</dbReference>
<reference evidence="2 3" key="1">
    <citation type="submission" date="2014-09" db="EMBL/GenBank/DDBJ databases">
        <authorList>
            <person name="Ellenberger Sabrina"/>
        </authorList>
    </citation>
    <scope>NUCLEOTIDE SEQUENCE [LARGE SCALE GENOMIC DNA]</scope>
    <source>
        <strain evidence="2 3">CBS 412.66</strain>
    </source>
</reference>
<evidence type="ECO:0000313" key="2">
    <source>
        <dbReference type="EMBL" id="CEP14741.1"/>
    </source>
</evidence>
<dbReference type="AlphaFoldDB" id="A0A0B7NBA6"/>
<feature type="region of interest" description="Disordered" evidence="1">
    <location>
        <begin position="79"/>
        <end position="121"/>
    </location>
</feature>
<proteinExistence type="predicted"/>